<proteinExistence type="predicted"/>
<sequence>MLHRYLLRPVGVFTCLLLSWSAARAQTPGAVGIGTATPHSSAALEVQSASKGLLPPRLDEAARNLIASPAPGLTIFNTTTGALNVWNGTFWQAYLAESVPAGSYAPNAYGTAAFAYTGAPQTYTVPAGISRLRVDLAGAGGNSGFGTTITAGNGGRVQAQLPVTPGEVLTIYVGGKNGYNGGAGGGGGASDIRRGGTALTNRVLVAGGGGGGSELSNNGGCGGGLTACAGGNGNGASGGGGGTQTGPGAGGTGTFAGPGQPGALGAGGAGGSGAGGGGGGYYGGGGGGSDSFIGGGGGGGSSFALASATTEVVHTQGTQVGDGYVRLSPVLPAPVLDGSNFVNVPGDNLGSHTATQNLDLGTYKLVGNGGTRGLSIGNTGVLTMGNRLDLSAYSLVGNGGTTGISISSTGAVATANKLEVGGNLDLNGNQLVGNNGSTGLSIGSGGQVLLGAGTPGTAYRATVAPAAPTENGLQVTLSGSSTAQSLKLDHNGSNLIVRPATAGGTSTVVENTAAGGSLLLNPSAGNVGIGTATAGAKLEVNGFTKLGANAPALKTLALTGTLFNGQGQTFVAHGLDESKIVSVTAMVTVGADYIPPGFTLNTGVLYGVYINNDNVVLQTGNSGNSSGVFNKTARILIMYRE</sequence>
<evidence type="ECO:0000256" key="15">
    <source>
        <dbReference type="ARBA" id="ARBA00023180"/>
    </source>
</evidence>
<dbReference type="EMBL" id="VTWU01000003">
    <property type="protein sequence ID" value="KAA9333010.1"/>
    <property type="molecule type" value="Genomic_DNA"/>
</dbReference>
<evidence type="ECO:0000256" key="7">
    <source>
        <dbReference type="ARBA" id="ARBA00022741"/>
    </source>
</evidence>
<keyword evidence="4" id="KW-0808">Transferase</keyword>
<evidence type="ECO:0000256" key="8">
    <source>
        <dbReference type="ARBA" id="ARBA00022777"/>
    </source>
</evidence>
<evidence type="ECO:0000256" key="5">
    <source>
        <dbReference type="ARBA" id="ARBA00022692"/>
    </source>
</evidence>
<comment type="caution">
    <text evidence="17">The sequence shown here is derived from an EMBL/GenBank/DDBJ whole genome shotgun (WGS) entry which is preliminary data.</text>
</comment>
<keyword evidence="18" id="KW-1185">Reference proteome</keyword>
<dbReference type="AlphaFoldDB" id="A0A7L4ZZP2"/>
<keyword evidence="12" id="KW-0829">Tyrosine-protein kinase</keyword>
<dbReference type="EC" id="2.7.10.1" evidence="2"/>
<keyword evidence="5" id="KW-0812">Transmembrane</keyword>
<comment type="subcellular location">
    <subcellularLocation>
        <location evidence="1">Cell membrane</location>
        <topology evidence="1">Single-pass type I membrane protein</topology>
    </subcellularLocation>
</comment>
<evidence type="ECO:0000256" key="11">
    <source>
        <dbReference type="ARBA" id="ARBA00023136"/>
    </source>
</evidence>
<evidence type="ECO:0000256" key="6">
    <source>
        <dbReference type="ARBA" id="ARBA00022729"/>
    </source>
</evidence>
<keyword evidence="8" id="KW-0418">Kinase</keyword>
<evidence type="ECO:0000256" key="2">
    <source>
        <dbReference type="ARBA" id="ARBA00011902"/>
    </source>
</evidence>
<dbReference type="Pfam" id="PF12810">
    <property type="entry name" value="ALK_LTK_GRD"/>
    <property type="match status" value="1"/>
</dbReference>
<evidence type="ECO:0000313" key="18">
    <source>
        <dbReference type="Proteomes" id="UP000326380"/>
    </source>
</evidence>
<evidence type="ECO:0000313" key="17">
    <source>
        <dbReference type="EMBL" id="KAA9333010.1"/>
    </source>
</evidence>
<evidence type="ECO:0000256" key="12">
    <source>
        <dbReference type="ARBA" id="ARBA00023137"/>
    </source>
</evidence>
<keyword evidence="3" id="KW-1003">Cell membrane</keyword>
<feature type="domain" description="ALK/LTK-like glycine-rich" evidence="16">
    <location>
        <begin position="133"/>
        <end position="326"/>
    </location>
</feature>
<reference evidence="17 18" key="1">
    <citation type="submission" date="2019-09" db="EMBL/GenBank/DDBJ databases">
        <title>Genome sequence of Hymenobacter sp. M3.</title>
        <authorList>
            <person name="Srinivasan S."/>
        </authorList>
    </citation>
    <scope>NUCLEOTIDE SEQUENCE [LARGE SCALE GENOMIC DNA]</scope>
    <source>
        <strain evidence="17 18">M3</strain>
    </source>
</reference>
<accession>A0A7L4ZZP2</accession>
<keyword evidence="6" id="KW-0732">Signal</keyword>
<keyword evidence="10" id="KW-1133">Transmembrane helix</keyword>
<evidence type="ECO:0000259" key="16">
    <source>
        <dbReference type="Pfam" id="PF12810"/>
    </source>
</evidence>
<dbReference type="InterPro" id="IPR055163">
    <property type="entry name" value="ALK/LTK-like_GRD"/>
</dbReference>
<organism evidence="17 18">
    <name type="scientific">Hymenobacter busanensis</name>
    <dbReference type="NCBI Taxonomy" id="2607656"/>
    <lineage>
        <taxon>Bacteria</taxon>
        <taxon>Pseudomonadati</taxon>
        <taxon>Bacteroidota</taxon>
        <taxon>Cytophagia</taxon>
        <taxon>Cytophagales</taxon>
        <taxon>Hymenobacteraceae</taxon>
        <taxon>Hymenobacter</taxon>
    </lineage>
</organism>
<evidence type="ECO:0000256" key="14">
    <source>
        <dbReference type="ARBA" id="ARBA00023170"/>
    </source>
</evidence>
<dbReference type="GO" id="GO:0004714">
    <property type="term" value="F:transmembrane receptor protein tyrosine kinase activity"/>
    <property type="evidence" value="ECO:0007669"/>
    <property type="project" value="UniProtKB-EC"/>
</dbReference>
<keyword evidence="13" id="KW-1015">Disulfide bond</keyword>
<evidence type="ECO:0000256" key="4">
    <source>
        <dbReference type="ARBA" id="ARBA00022679"/>
    </source>
</evidence>
<keyword evidence="11" id="KW-0472">Membrane</keyword>
<name>A0A7L4ZZP2_9BACT</name>
<keyword evidence="7" id="KW-0547">Nucleotide-binding</keyword>
<keyword evidence="9" id="KW-0067">ATP-binding</keyword>
<keyword evidence="14" id="KW-0675">Receptor</keyword>
<evidence type="ECO:0000256" key="1">
    <source>
        <dbReference type="ARBA" id="ARBA00004251"/>
    </source>
</evidence>
<evidence type="ECO:0000256" key="3">
    <source>
        <dbReference type="ARBA" id="ARBA00022475"/>
    </source>
</evidence>
<dbReference type="GO" id="GO:0005886">
    <property type="term" value="C:plasma membrane"/>
    <property type="evidence" value="ECO:0007669"/>
    <property type="project" value="UniProtKB-SubCell"/>
</dbReference>
<dbReference type="GO" id="GO:0005524">
    <property type="term" value="F:ATP binding"/>
    <property type="evidence" value="ECO:0007669"/>
    <property type="project" value="UniProtKB-KW"/>
</dbReference>
<protein>
    <recommendedName>
        <fullName evidence="2">receptor protein-tyrosine kinase</fullName>
        <ecNumber evidence="2">2.7.10.1</ecNumber>
    </recommendedName>
</protein>
<gene>
    <name evidence="17" type="ORF">F0P96_08475</name>
</gene>
<dbReference type="Proteomes" id="UP000326380">
    <property type="component" value="Unassembled WGS sequence"/>
</dbReference>
<evidence type="ECO:0000256" key="9">
    <source>
        <dbReference type="ARBA" id="ARBA00022840"/>
    </source>
</evidence>
<dbReference type="RefSeq" id="WP_151078431.1">
    <property type="nucleotide sequence ID" value="NZ_CP047647.1"/>
</dbReference>
<keyword evidence="15" id="KW-0325">Glycoprotein</keyword>
<evidence type="ECO:0000256" key="10">
    <source>
        <dbReference type="ARBA" id="ARBA00022989"/>
    </source>
</evidence>
<evidence type="ECO:0000256" key="13">
    <source>
        <dbReference type="ARBA" id="ARBA00023157"/>
    </source>
</evidence>